<dbReference type="Pfam" id="PF01739">
    <property type="entry name" value="CheR"/>
    <property type="match status" value="1"/>
</dbReference>
<evidence type="ECO:0000256" key="2">
    <source>
        <dbReference type="ARBA" id="ARBA00022679"/>
    </source>
</evidence>
<accession>A0ABT2LK19</accession>
<dbReference type="InterPro" id="IPR029063">
    <property type="entry name" value="SAM-dependent_MTases_sf"/>
</dbReference>
<evidence type="ECO:0000313" key="5">
    <source>
        <dbReference type="EMBL" id="MCT7374369.1"/>
    </source>
</evidence>
<reference evidence="5 6" key="1">
    <citation type="submission" date="2022-09" db="EMBL/GenBank/DDBJ databases">
        <title>Chelativorans salina sp. nov., a novel slightly halophilic bacterium isolated from a saline lake sediment enrichment.</title>
        <authorList>
            <person name="Gao L."/>
            <person name="Fang B.-Z."/>
            <person name="Li W.-J."/>
        </authorList>
    </citation>
    <scope>NUCLEOTIDE SEQUENCE [LARGE SCALE GENOMIC DNA]</scope>
    <source>
        <strain evidence="5 6">EGI FJ00035</strain>
    </source>
</reference>
<name>A0ABT2LK19_9HYPH</name>
<sequence>MTAARYDLHSIYSLVPQFGRKVGLSVPASREKAVVSAIRCAMEKRGIEDGTRFMDQIGRDQDLTDEIVAEATVGETYFFRDPSQFEVIRNFVLPSLLCERPENAPIRVWSAGCSTGEEPYSLAILAEEEGLADRISIIATDVSRRALKKAREAEYGEWSLRNGGMPFLKRYFARRGDDFRLERRLARRVSFHRHSLGVDDVPSPKTGIAAFDLILCRNVLIYLETGAARRVARQLYDCLSEGGWLLFGPSDPPLWKYAPFETVITPAGVICQREARRDGQENALARAAGGGF</sequence>
<keyword evidence="1" id="KW-0489">Methyltransferase</keyword>
<dbReference type="PROSITE" id="PS50123">
    <property type="entry name" value="CHER"/>
    <property type="match status" value="1"/>
</dbReference>
<dbReference type="PANTHER" id="PTHR24422:SF19">
    <property type="entry name" value="CHEMOTAXIS PROTEIN METHYLTRANSFERASE"/>
    <property type="match status" value="1"/>
</dbReference>
<comment type="caution">
    <text evidence="5">The sequence shown here is derived from an EMBL/GenBank/DDBJ whole genome shotgun (WGS) entry which is preliminary data.</text>
</comment>
<evidence type="ECO:0000256" key="1">
    <source>
        <dbReference type="ARBA" id="ARBA00022603"/>
    </source>
</evidence>
<dbReference type="Gene3D" id="3.40.50.150">
    <property type="entry name" value="Vaccinia Virus protein VP39"/>
    <property type="match status" value="1"/>
</dbReference>
<dbReference type="InterPro" id="IPR000780">
    <property type="entry name" value="CheR_MeTrfase"/>
</dbReference>
<evidence type="ECO:0000256" key="3">
    <source>
        <dbReference type="ARBA" id="ARBA00022691"/>
    </source>
</evidence>
<gene>
    <name evidence="5" type="ORF">N5A92_04900</name>
</gene>
<dbReference type="SUPFAM" id="SSF53335">
    <property type="entry name" value="S-adenosyl-L-methionine-dependent methyltransferases"/>
    <property type="match status" value="1"/>
</dbReference>
<keyword evidence="2" id="KW-0808">Transferase</keyword>
<dbReference type="PRINTS" id="PR00996">
    <property type="entry name" value="CHERMTFRASE"/>
</dbReference>
<dbReference type="CDD" id="cd02440">
    <property type="entry name" value="AdoMet_MTases"/>
    <property type="match status" value="1"/>
</dbReference>
<dbReference type="PANTHER" id="PTHR24422">
    <property type="entry name" value="CHEMOTAXIS PROTEIN METHYLTRANSFERASE"/>
    <property type="match status" value="1"/>
</dbReference>
<evidence type="ECO:0000259" key="4">
    <source>
        <dbReference type="PROSITE" id="PS50123"/>
    </source>
</evidence>
<protein>
    <submittedName>
        <fullName evidence="5">Protein-glutamate O-methyltransferase CheR</fullName>
    </submittedName>
</protein>
<feature type="domain" description="CheR-type methyltransferase" evidence="4">
    <location>
        <begin position="20"/>
        <end position="251"/>
    </location>
</feature>
<dbReference type="SMART" id="SM00138">
    <property type="entry name" value="MeTrc"/>
    <property type="match status" value="1"/>
</dbReference>
<organism evidence="5 6">
    <name type="scientific">Chelativorans salis</name>
    <dbReference type="NCBI Taxonomy" id="2978478"/>
    <lineage>
        <taxon>Bacteria</taxon>
        <taxon>Pseudomonadati</taxon>
        <taxon>Pseudomonadota</taxon>
        <taxon>Alphaproteobacteria</taxon>
        <taxon>Hyphomicrobiales</taxon>
        <taxon>Phyllobacteriaceae</taxon>
        <taxon>Chelativorans</taxon>
    </lineage>
</organism>
<evidence type="ECO:0000313" key="6">
    <source>
        <dbReference type="Proteomes" id="UP001320831"/>
    </source>
</evidence>
<dbReference type="InterPro" id="IPR050903">
    <property type="entry name" value="Bact_Chemotaxis_MeTrfase"/>
</dbReference>
<proteinExistence type="predicted"/>
<keyword evidence="6" id="KW-1185">Reference proteome</keyword>
<keyword evidence="3" id="KW-0949">S-adenosyl-L-methionine</keyword>
<dbReference type="InterPro" id="IPR022642">
    <property type="entry name" value="CheR_C"/>
</dbReference>
<dbReference type="EMBL" id="JAOCZP010000001">
    <property type="protein sequence ID" value="MCT7374369.1"/>
    <property type="molecule type" value="Genomic_DNA"/>
</dbReference>
<dbReference type="RefSeq" id="WP_260900757.1">
    <property type="nucleotide sequence ID" value="NZ_JAOCZP010000001.1"/>
</dbReference>
<dbReference type="Proteomes" id="UP001320831">
    <property type="component" value="Unassembled WGS sequence"/>
</dbReference>